<dbReference type="InterPro" id="IPR013083">
    <property type="entry name" value="Znf_RING/FYVE/PHD"/>
</dbReference>
<dbReference type="Gene3D" id="3.30.40.10">
    <property type="entry name" value="Zinc/RING finger domain, C3HC4 (zinc finger)"/>
    <property type="match status" value="1"/>
</dbReference>
<dbReference type="PROSITE" id="PS50089">
    <property type="entry name" value="ZF_RING_2"/>
    <property type="match status" value="1"/>
</dbReference>
<reference evidence="5 8" key="1">
    <citation type="submission" date="2019-12" db="EMBL/GenBank/DDBJ databases">
        <authorList>
            <person name="Jiao W.-B."/>
            <person name="Schneeberger K."/>
        </authorList>
    </citation>
    <scope>NUCLEOTIDE SEQUENCE [LARGE SCALE GENOMIC DNA]</scope>
    <source>
        <strain evidence="7">cv. An-1</strain>
        <strain evidence="8">cv. C24</strain>
    </source>
</reference>
<accession>A0A5S9Y565</accession>
<feature type="region of interest" description="Disordered" evidence="2">
    <location>
        <begin position="112"/>
        <end position="150"/>
    </location>
</feature>
<dbReference type="Proteomes" id="UP000434276">
    <property type="component" value="Unassembled WGS sequence"/>
</dbReference>
<accession>A0A654G293</accession>
<evidence type="ECO:0000259" key="4">
    <source>
        <dbReference type="PROSITE" id="PS50089"/>
    </source>
</evidence>
<evidence type="ECO:0000313" key="8">
    <source>
        <dbReference type="Proteomes" id="UP000434276"/>
    </source>
</evidence>
<evidence type="ECO:0000256" key="1">
    <source>
        <dbReference type="PROSITE-ProRule" id="PRU00175"/>
    </source>
</evidence>
<feature type="signal peptide" evidence="3">
    <location>
        <begin position="1"/>
        <end position="18"/>
    </location>
</feature>
<evidence type="ECO:0000256" key="3">
    <source>
        <dbReference type="SAM" id="SignalP"/>
    </source>
</evidence>
<protein>
    <recommendedName>
        <fullName evidence="4">RING-type domain-containing protein</fullName>
    </recommendedName>
</protein>
<feature type="region of interest" description="Disordered" evidence="2">
    <location>
        <begin position="203"/>
        <end position="246"/>
    </location>
</feature>
<dbReference type="PANTHER" id="PTHR31150:SF2">
    <property type="entry name" value="RING_U-BOX SUPERFAMILY PROTEIN"/>
    <property type="match status" value="1"/>
</dbReference>
<keyword evidence="1" id="KW-0862">Zinc</keyword>
<dbReference type="OrthoDB" id="755409at2759"/>
<keyword evidence="3" id="KW-0732">Signal</keyword>
<feature type="compositionally biased region" description="Polar residues" evidence="2">
    <location>
        <begin position="211"/>
        <end position="229"/>
    </location>
</feature>
<evidence type="ECO:0000313" key="7">
    <source>
        <dbReference type="Proteomes" id="UP000426265"/>
    </source>
</evidence>
<dbReference type="AlphaFoldDB" id="A0A5S9Y565"/>
<feature type="domain" description="RING-type" evidence="4">
    <location>
        <begin position="272"/>
        <end position="331"/>
    </location>
</feature>
<dbReference type="EMBL" id="CACSHJ010000096">
    <property type="protein sequence ID" value="CAA0403380.1"/>
    <property type="molecule type" value="Genomic_DNA"/>
</dbReference>
<dbReference type="PANTHER" id="PTHR31150">
    <property type="entry name" value="EXPRESSED PROTEIN"/>
    <property type="match status" value="1"/>
</dbReference>
<dbReference type="EMBL" id="CACRSJ010000110">
    <property type="protein sequence ID" value="VYS67209.1"/>
    <property type="molecule type" value="Genomic_DNA"/>
</dbReference>
<dbReference type="ExpressionAtlas" id="A0A5S9Y565">
    <property type="expression patterns" value="baseline and differential"/>
</dbReference>
<dbReference type="GO" id="GO:0008270">
    <property type="term" value="F:zinc ion binding"/>
    <property type="evidence" value="ECO:0007669"/>
    <property type="project" value="UniProtKB-KW"/>
</dbReference>
<sequence>MACLFLLAALFGLEGGEDKPELKTGALCCIVASRPLVTTKSSPHSGRDIPQSSQAEALQWRTNFSFSPAAGYTRDGLEQDMSDESPAFALHSGSSRQRKSLEFRFQQSPRWAPYSSASDGNEQKTSLVNNSLTRPNSSNPQCLNEENGFDRDSTAISTSFRSLLSLSESSVPWETPTNNQSSSLTHCSYPRVFCNPVSVCENPEPDHTQEDSSTNPGSSIMMSTRNHQGSPVEEEVSPNSSSNDMLLDVERSNDTEVANPRSEQGSMTHQRCGICKKLLSQKSPWSSYKILRSRDMPATGVFPCHHVYHVECLDKATPTAQTRDPSCPVCSNTIGVMEQPLIAPETLQMALRSLRRSRTALELETVRVPSNDNQRRHNTRRSHKWDKLSCCLNISFSSSS</sequence>
<gene>
    <name evidence="6" type="ORF">AN1_LOCUS22609</name>
    <name evidence="5" type="ORF">C24_LOCUS22491</name>
</gene>
<evidence type="ECO:0000256" key="2">
    <source>
        <dbReference type="SAM" id="MobiDB-lite"/>
    </source>
</evidence>
<evidence type="ECO:0000313" key="6">
    <source>
        <dbReference type="EMBL" id="VYS67209.1"/>
    </source>
</evidence>
<organism evidence="5 8">
    <name type="scientific">Arabidopsis thaliana</name>
    <name type="common">Mouse-ear cress</name>
    <dbReference type="NCBI Taxonomy" id="3702"/>
    <lineage>
        <taxon>Eukaryota</taxon>
        <taxon>Viridiplantae</taxon>
        <taxon>Streptophyta</taxon>
        <taxon>Embryophyta</taxon>
        <taxon>Tracheophyta</taxon>
        <taxon>Spermatophyta</taxon>
        <taxon>Magnoliopsida</taxon>
        <taxon>eudicotyledons</taxon>
        <taxon>Gunneridae</taxon>
        <taxon>Pentapetalae</taxon>
        <taxon>rosids</taxon>
        <taxon>malvids</taxon>
        <taxon>Brassicales</taxon>
        <taxon>Brassicaceae</taxon>
        <taxon>Camelineae</taxon>
        <taxon>Arabidopsis</taxon>
    </lineage>
</organism>
<dbReference type="SUPFAM" id="SSF57850">
    <property type="entry name" value="RING/U-box"/>
    <property type="match status" value="1"/>
</dbReference>
<keyword evidence="1" id="KW-0479">Metal-binding</keyword>
<keyword evidence="1" id="KW-0863">Zinc-finger</keyword>
<dbReference type="SMART" id="SM00184">
    <property type="entry name" value="RING"/>
    <property type="match status" value="1"/>
</dbReference>
<dbReference type="CDD" id="cd16448">
    <property type="entry name" value="RING-H2"/>
    <property type="match status" value="1"/>
</dbReference>
<evidence type="ECO:0000313" key="5">
    <source>
        <dbReference type="EMBL" id="CAA0403380.1"/>
    </source>
</evidence>
<dbReference type="InterPro" id="IPR001841">
    <property type="entry name" value="Znf_RING"/>
</dbReference>
<feature type="chain" id="PRO_5040686991" description="RING-type domain-containing protein" evidence="3">
    <location>
        <begin position="19"/>
        <end position="400"/>
    </location>
</feature>
<feature type="compositionally biased region" description="Polar residues" evidence="2">
    <location>
        <begin position="112"/>
        <end position="144"/>
    </location>
</feature>
<name>A0A5S9Y565_ARATH</name>
<proteinExistence type="predicted"/>
<dbReference type="Proteomes" id="UP000426265">
    <property type="component" value="Unassembled WGS sequence"/>
</dbReference>